<sequence length="118" mass="13575">MPSYGPEVSRRNKDNFEQGLQAACLRCQVQDNAKFTQNGASGPQRRRPLVTEVGQCASVVQDVHREENYLKKLPIDHSYPQKPLVFFLVTETRRNDAQPKKNGRWLSLTKFHSNSYLN</sequence>
<evidence type="ECO:0000313" key="1">
    <source>
        <dbReference type="EMBL" id="TQD94258.1"/>
    </source>
</evidence>
<accession>A0A540M6E5</accession>
<reference evidence="1 2" key="1">
    <citation type="journal article" date="2019" name="G3 (Bethesda)">
        <title>Sequencing of a Wild Apple (Malus baccata) Genome Unravels the Differences Between Cultivated and Wild Apple Species Regarding Disease Resistance and Cold Tolerance.</title>
        <authorList>
            <person name="Chen X."/>
        </authorList>
    </citation>
    <scope>NUCLEOTIDE SEQUENCE [LARGE SCALE GENOMIC DNA]</scope>
    <source>
        <strain evidence="2">cv. Shandingzi</strain>
        <tissue evidence="1">Leaves</tissue>
    </source>
</reference>
<evidence type="ECO:0000313" key="2">
    <source>
        <dbReference type="Proteomes" id="UP000315295"/>
    </source>
</evidence>
<protein>
    <submittedName>
        <fullName evidence="1">Uncharacterized protein</fullName>
    </submittedName>
</protein>
<dbReference type="AlphaFoldDB" id="A0A540M6E5"/>
<dbReference type="EMBL" id="VIEB01000347">
    <property type="protein sequence ID" value="TQD94258.1"/>
    <property type="molecule type" value="Genomic_DNA"/>
</dbReference>
<dbReference type="Proteomes" id="UP000315295">
    <property type="component" value="Unassembled WGS sequence"/>
</dbReference>
<comment type="caution">
    <text evidence="1">The sequence shown here is derived from an EMBL/GenBank/DDBJ whole genome shotgun (WGS) entry which is preliminary data.</text>
</comment>
<organism evidence="1 2">
    <name type="scientific">Malus baccata</name>
    <name type="common">Siberian crab apple</name>
    <name type="synonym">Pyrus baccata</name>
    <dbReference type="NCBI Taxonomy" id="106549"/>
    <lineage>
        <taxon>Eukaryota</taxon>
        <taxon>Viridiplantae</taxon>
        <taxon>Streptophyta</taxon>
        <taxon>Embryophyta</taxon>
        <taxon>Tracheophyta</taxon>
        <taxon>Spermatophyta</taxon>
        <taxon>Magnoliopsida</taxon>
        <taxon>eudicotyledons</taxon>
        <taxon>Gunneridae</taxon>
        <taxon>Pentapetalae</taxon>
        <taxon>rosids</taxon>
        <taxon>fabids</taxon>
        <taxon>Rosales</taxon>
        <taxon>Rosaceae</taxon>
        <taxon>Amygdaloideae</taxon>
        <taxon>Maleae</taxon>
        <taxon>Malus</taxon>
    </lineage>
</organism>
<name>A0A540M6E5_MALBA</name>
<gene>
    <name evidence="1" type="ORF">C1H46_020072</name>
</gene>
<proteinExistence type="predicted"/>
<keyword evidence="2" id="KW-1185">Reference proteome</keyword>